<keyword evidence="2" id="KW-1185">Reference proteome</keyword>
<name>A0A431X0J1_9GAMM</name>
<comment type="caution">
    <text evidence="1">The sequence shown here is derived from an EMBL/GenBank/DDBJ whole genome shotgun (WGS) entry which is preliminary data.</text>
</comment>
<accession>A0A431X0J1</accession>
<proteinExistence type="predicted"/>
<dbReference type="RefSeq" id="WP_126518652.1">
    <property type="nucleotide sequence ID" value="NZ_RXNU01000001.1"/>
</dbReference>
<evidence type="ECO:0000313" key="1">
    <source>
        <dbReference type="EMBL" id="RTR40973.1"/>
    </source>
</evidence>
<reference evidence="1 2" key="1">
    <citation type="submission" date="2018-12" db="EMBL/GenBank/DDBJ databases">
        <authorList>
            <person name="Yu L."/>
        </authorList>
    </citation>
    <scope>NUCLEOTIDE SEQUENCE [LARGE SCALE GENOMIC DNA]</scope>
    <source>
        <strain evidence="1 2">HAW-EB2</strain>
    </source>
</reference>
<dbReference type="Proteomes" id="UP000267448">
    <property type="component" value="Unassembled WGS sequence"/>
</dbReference>
<sequence>MTEAQLKLIADYLEMDLSKVQAAHEVVENGATKYAAEKKFGVPPNTLGRHVTKYKTCMKFFDALCATY</sequence>
<dbReference type="AlphaFoldDB" id="A0A431X0J1"/>
<dbReference type="OrthoDB" id="5817147at2"/>
<gene>
    <name evidence="1" type="ORF">EKG38_03425</name>
</gene>
<dbReference type="EMBL" id="RXNU01000001">
    <property type="protein sequence ID" value="RTR40973.1"/>
    <property type="molecule type" value="Genomic_DNA"/>
</dbReference>
<organism evidence="1 2">
    <name type="scientific">Shewanella canadensis</name>
    <dbReference type="NCBI Taxonomy" id="271096"/>
    <lineage>
        <taxon>Bacteria</taxon>
        <taxon>Pseudomonadati</taxon>
        <taxon>Pseudomonadota</taxon>
        <taxon>Gammaproteobacteria</taxon>
        <taxon>Alteromonadales</taxon>
        <taxon>Shewanellaceae</taxon>
        <taxon>Shewanella</taxon>
    </lineage>
</organism>
<evidence type="ECO:0008006" key="3">
    <source>
        <dbReference type="Google" id="ProtNLM"/>
    </source>
</evidence>
<protein>
    <recommendedName>
        <fullName evidence="3">HTH psq-type domain-containing protein</fullName>
    </recommendedName>
</protein>
<evidence type="ECO:0000313" key="2">
    <source>
        <dbReference type="Proteomes" id="UP000267448"/>
    </source>
</evidence>